<keyword evidence="3" id="KW-1185">Reference proteome</keyword>
<dbReference type="RefSeq" id="WP_380135508.1">
    <property type="nucleotide sequence ID" value="NZ_JBHLUI010000003.1"/>
</dbReference>
<reference evidence="2 3" key="1">
    <citation type="submission" date="2024-09" db="EMBL/GenBank/DDBJ databases">
        <authorList>
            <person name="Sun Q."/>
            <person name="Mori K."/>
        </authorList>
    </citation>
    <scope>NUCLEOTIDE SEQUENCE [LARGE SCALE GENOMIC DNA]</scope>
    <source>
        <strain evidence="2 3">TISTR 1856</strain>
    </source>
</reference>
<keyword evidence="1" id="KW-1133">Transmembrane helix</keyword>
<feature type="transmembrane region" description="Helical" evidence="1">
    <location>
        <begin position="97"/>
        <end position="116"/>
    </location>
</feature>
<accession>A0ABV5LS64</accession>
<keyword evidence="1" id="KW-0472">Membrane</keyword>
<feature type="transmembrane region" description="Helical" evidence="1">
    <location>
        <begin position="59"/>
        <end position="85"/>
    </location>
</feature>
<evidence type="ECO:0000313" key="2">
    <source>
        <dbReference type="EMBL" id="MFB9376923.1"/>
    </source>
</evidence>
<evidence type="ECO:0000256" key="1">
    <source>
        <dbReference type="SAM" id="Phobius"/>
    </source>
</evidence>
<keyword evidence="1" id="KW-0812">Transmembrane</keyword>
<feature type="transmembrane region" description="Helical" evidence="1">
    <location>
        <begin position="128"/>
        <end position="148"/>
    </location>
</feature>
<name>A0ABV5LS64_9ACTN</name>
<dbReference type="Proteomes" id="UP001589748">
    <property type="component" value="Unassembled WGS sequence"/>
</dbReference>
<comment type="caution">
    <text evidence="2">The sequence shown here is derived from an EMBL/GenBank/DDBJ whole genome shotgun (WGS) entry which is preliminary data.</text>
</comment>
<dbReference type="EMBL" id="JBHMDM010000004">
    <property type="protein sequence ID" value="MFB9376923.1"/>
    <property type="molecule type" value="Genomic_DNA"/>
</dbReference>
<protein>
    <submittedName>
        <fullName evidence="2">Uncharacterized protein</fullName>
    </submittedName>
</protein>
<evidence type="ECO:0000313" key="3">
    <source>
        <dbReference type="Proteomes" id="UP001589748"/>
    </source>
</evidence>
<feature type="transmembrane region" description="Helical" evidence="1">
    <location>
        <begin position="21"/>
        <end position="47"/>
    </location>
</feature>
<proteinExistence type="predicted"/>
<organism evidence="2 3">
    <name type="scientific">Kineococcus gynurae</name>
    <dbReference type="NCBI Taxonomy" id="452979"/>
    <lineage>
        <taxon>Bacteria</taxon>
        <taxon>Bacillati</taxon>
        <taxon>Actinomycetota</taxon>
        <taxon>Actinomycetes</taxon>
        <taxon>Kineosporiales</taxon>
        <taxon>Kineosporiaceae</taxon>
        <taxon>Kineococcus</taxon>
    </lineage>
</organism>
<sequence length="156" mass="15533">MIGRTPRPRRGPLPSEVGAAVVGRLMLAGGAGGLVVGGLTGAAAITFSDPGVAGLRQIATIYGAAAGTLAGIALALVVALLLHMAARFRQLGPTGRYRLVTVPVGAVAVLGSYAVVTITDRPVQRVLVAAAIGLLAAGLARLAAPWCLSPEQAPGR</sequence>
<gene>
    <name evidence="2" type="ORF">ACFFVI_08070</name>
</gene>